<sequence>SRVQCAARAVNQDGDPGLELESIPVTISASGGLCSPRIEGSTGAEPFTAKLRYTGPDDQEHPNLIKLTVVIPHRDGMLPVISTQPLTNFELTLSPDSLRVGTHKCSNLLNYQEVRTKYGFLTNDTKDANIIGEVEPYQYSADLRTEPTLRFYRNLDLESCMWEFSAFFDMSELVTDCGGSISSDGQVLNLVQSFVSVRVPLYVSYIFHSPVATGGWQHNDLTSHLRLTFVYDTAILWKNGIGAPEESQLQGNLYPTGMRIRDDGRLAVNFKTEPRFKGQFVLSHPGKWKFLFIFTSPKCSLIIIGFIFAFQSVRDYSGNYDIKLIPCTATDDMEYSRPLECNPRDPITFDLQIRFQQVSDPVPAEFSLNTQFHLMRKKALWLSDGSMGFGEDSDVSFVPGDTIYGRIMVDPVQNLGDSFYMTIEKCFLCTGEDGYIPKYNPENNEYGCVAESRNLLHTFKIIDRGAPNTVKRNFRNVSFNAVLAVDDREPEVDHLNHQPGADGFRFHSAPLFQVSSGTQWFVHCIYTVRSKKNAARGIGKRSIPYHILQNTAHTLSRRKRAPKDVDEIGKDGLGTNMNRIVLNYRRDTLATSEKGNTGDKGVQQIGPNNKSSNTDIPLIPVIAGVSCFLLVVAVVIVVFVHRKRKSKNKLPPSHASTIVTSNGQTRLISPQHFKVSTADNTEV</sequence>
<evidence type="ECO:0000313" key="3">
    <source>
        <dbReference type="RefSeq" id="XP_013783559.1"/>
    </source>
</evidence>
<keyword evidence="2" id="KW-1185">Reference proteome</keyword>
<dbReference type="PANTHER" id="PTHR45739:SF8">
    <property type="entry name" value="FRAS1-RELATED EXTRACELLULAR MATRIX PROTEIN 1"/>
    <property type="match status" value="1"/>
</dbReference>
<feature type="non-terminal residue" evidence="3">
    <location>
        <position position="1"/>
    </location>
</feature>
<dbReference type="Proteomes" id="UP000694941">
    <property type="component" value="Unplaced"/>
</dbReference>
<feature type="transmembrane region" description="Helical" evidence="1">
    <location>
        <begin position="618"/>
        <end position="640"/>
    </location>
</feature>
<dbReference type="PANTHER" id="PTHR45739">
    <property type="entry name" value="MATRIX PROTEIN, PUTATIVE-RELATED"/>
    <property type="match status" value="1"/>
</dbReference>
<dbReference type="RefSeq" id="XP_013783559.1">
    <property type="nucleotide sequence ID" value="XM_013928105.2"/>
</dbReference>
<name>A0ABM1BK37_LIMPO</name>
<accession>A0ABM1BK37</accession>
<dbReference type="GeneID" id="106467727"/>
<evidence type="ECO:0000256" key="1">
    <source>
        <dbReference type="SAM" id="Phobius"/>
    </source>
</evidence>
<evidence type="ECO:0000313" key="2">
    <source>
        <dbReference type="Proteomes" id="UP000694941"/>
    </source>
</evidence>
<keyword evidence="1" id="KW-1133">Transmembrane helix</keyword>
<keyword evidence="1" id="KW-0812">Transmembrane</keyword>
<proteinExistence type="predicted"/>
<gene>
    <name evidence="3" type="primary">LOC106467727</name>
</gene>
<reference evidence="3" key="1">
    <citation type="submission" date="2025-08" db="UniProtKB">
        <authorList>
            <consortium name="RefSeq"/>
        </authorList>
    </citation>
    <scope>IDENTIFICATION</scope>
    <source>
        <tissue evidence="3">Muscle</tissue>
    </source>
</reference>
<protein>
    <submittedName>
        <fullName evidence="3">FRAS1-related extracellular matrix protein 2-like</fullName>
    </submittedName>
</protein>
<organism evidence="2 3">
    <name type="scientific">Limulus polyphemus</name>
    <name type="common">Atlantic horseshoe crab</name>
    <dbReference type="NCBI Taxonomy" id="6850"/>
    <lineage>
        <taxon>Eukaryota</taxon>
        <taxon>Metazoa</taxon>
        <taxon>Ecdysozoa</taxon>
        <taxon>Arthropoda</taxon>
        <taxon>Chelicerata</taxon>
        <taxon>Merostomata</taxon>
        <taxon>Xiphosura</taxon>
        <taxon>Limulidae</taxon>
        <taxon>Limulus</taxon>
    </lineage>
</organism>
<keyword evidence="1" id="KW-0472">Membrane</keyword>
<dbReference type="InterPro" id="IPR051561">
    <property type="entry name" value="FRAS1_ECM"/>
</dbReference>